<sequence length="508" mass="57176">MPAIQDVFEVGTSKVTMLLSIAAGSALLYTVASIFYNLFLHPLRHVPGPLLSRATSLPYTMRHAGGTQAFATQKMHDKYGPVVRIAPSHLAFTDVRAWKDIYGHIVGHKSGQPEMGKASVFSRPLDDIPTSILSADREEHSRIRRALSHGFSDASMRAQEPMVAKHVDLLLKRLAQECDGGNKALNSEAWYNWTTFDIAGDLIFGKSFGCLEGSDYHPWILFIFGTVKWGSSMVVLSYLGFHWLVQLIFRHAGQLKIKKMQEYNFAMVRSRLAMKEGREDLFEGIVKHKVDWNLSFEKLSANAFILVLAGSETTATTLSGVTYLLLSHPEALEKLKREVRSAFKSTDEININSVGKLTYMLAVLNEALRMYPPVSSGLVRQVPEGGAQVAGQYVPGGTYVEVQHWSINHSKDNWTDPWTFNPERFINHEGKPEAHNVLEALQAFSVGPRNCIGRNLAYAEMRLILARIVFDFDMRLADDSRNWLERQKAYTLWDRVPLNVYFTPAKRG</sequence>
<comment type="cofactor">
    <cofactor evidence="1 8">
        <name>heme</name>
        <dbReference type="ChEBI" id="CHEBI:30413"/>
    </cofactor>
</comment>
<dbReference type="CDD" id="cd11058">
    <property type="entry name" value="CYP60B-like"/>
    <property type="match status" value="1"/>
</dbReference>
<evidence type="ECO:0000256" key="7">
    <source>
        <dbReference type="ARBA" id="ARBA00023033"/>
    </source>
</evidence>
<evidence type="ECO:0000313" key="11">
    <source>
        <dbReference type="EMBL" id="KAK0730910.1"/>
    </source>
</evidence>
<gene>
    <name evidence="11" type="ORF">B0H67DRAFT_54226</name>
</gene>
<keyword evidence="3 8" id="KW-0349">Heme</keyword>
<proteinExistence type="inferred from homology"/>
<evidence type="ECO:0000256" key="4">
    <source>
        <dbReference type="ARBA" id="ARBA00022723"/>
    </source>
</evidence>
<dbReference type="Gene3D" id="1.10.630.10">
    <property type="entry name" value="Cytochrome P450"/>
    <property type="match status" value="1"/>
</dbReference>
<comment type="similarity">
    <text evidence="2 9">Belongs to the cytochrome P450 family.</text>
</comment>
<evidence type="ECO:0000256" key="8">
    <source>
        <dbReference type="PIRSR" id="PIRSR602401-1"/>
    </source>
</evidence>
<name>A0AA40E8K8_9PEZI</name>
<dbReference type="PRINTS" id="PR00463">
    <property type="entry name" value="EP450I"/>
</dbReference>
<dbReference type="PANTHER" id="PTHR24305">
    <property type="entry name" value="CYTOCHROME P450"/>
    <property type="match status" value="1"/>
</dbReference>
<evidence type="ECO:0000256" key="2">
    <source>
        <dbReference type="ARBA" id="ARBA00010617"/>
    </source>
</evidence>
<accession>A0AA40E8K8</accession>
<evidence type="ECO:0000313" key="12">
    <source>
        <dbReference type="Proteomes" id="UP001172102"/>
    </source>
</evidence>
<keyword evidence="12" id="KW-1185">Reference proteome</keyword>
<dbReference type="InterPro" id="IPR017972">
    <property type="entry name" value="Cyt_P450_CS"/>
</dbReference>
<dbReference type="PROSITE" id="PS00086">
    <property type="entry name" value="CYTOCHROME_P450"/>
    <property type="match status" value="1"/>
</dbReference>
<protein>
    <submittedName>
        <fullName evidence="11">Isotrichodermin C-15 hydroxylase</fullName>
    </submittedName>
</protein>
<dbReference type="GO" id="GO:0004497">
    <property type="term" value="F:monooxygenase activity"/>
    <property type="evidence" value="ECO:0007669"/>
    <property type="project" value="UniProtKB-KW"/>
</dbReference>
<dbReference type="GO" id="GO:0020037">
    <property type="term" value="F:heme binding"/>
    <property type="evidence" value="ECO:0007669"/>
    <property type="project" value="InterPro"/>
</dbReference>
<dbReference type="InterPro" id="IPR036396">
    <property type="entry name" value="Cyt_P450_sf"/>
</dbReference>
<keyword evidence="10" id="KW-0812">Transmembrane</keyword>
<evidence type="ECO:0000256" key="6">
    <source>
        <dbReference type="ARBA" id="ARBA00023004"/>
    </source>
</evidence>
<comment type="caution">
    <text evidence="11">The sequence shown here is derived from an EMBL/GenBank/DDBJ whole genome shotgun (WGS) entry which is preliminary data.</text>
</comment>
<dbReference type="GO" id="GO:0005506">
    <property type="term" value="F:iron ion binding"/>
    <property type="evidence" value="ECO:0007669"/>
    <property type="project" value="InterPro"/>
</dbReference>
<feature type="transmembrane region" description="Helical" evidence="10">
    <location>
        <begin position="219"/>
        <end position="241"/>
    </location>
</feature>
<dbReference type="PRINTS" id="PR00385">
    <property type="entry name" value="P450"/>
</dbReference>
<dbReference type="InterPro" id="IPR001128">
    <property type="entry name" value="Cyt_P450"/>
</dbReference>
<dbReference type="InterPro" id="IPR050121">
    <property type="entry name" value="Cytochrome_P450_monoxygenase"/>
</dbReference>
<reference evidence="11" key="1">
    <citation type="submission" date="2023-06" db="EMBL/GenBank/DDBJ databases">
        <title>Genome-scale phylogeny and comparative genomics of the fungal order Sordariales.</title>
        <authorList>
            <consortium name="Lawrence Berkeley National Laboratory"/>
            <person name="Hensen N."/>
            <person name="Bonometti L."/>
            <person name="Westerberg I."/>
            <person name="Brannstrom I.O."/>
            <person name="Guillou S."/>
            <person name="Cros-Aarteil S."/>
            <person name="Calhoun S."/>
            <person name="Haridas S."/>
            <person name="Kuo A."/>
            <person name="Mondo S."/>
            <person name="Pangilinan J."/>
            <person name="Riley R."/>
            <person name="Labutti K."/>
            <person name="Andreopoulos B."/>
            <person name="Lipzen A."/>
            <person name="Chen C."/>
            <person name="Yanf M."/>
            <person name="Daum C."/>
            <person name="Ng V."/>
            <person name="Clum A."/>
            <person name="Steindorff A."/>
            <person name="Ohm R."/>
            <person name="Martin F."/>
            <person name="Silar P."/>
            <person name="Natvig D."/>
            <person name="Lalanne C."/>
            <person name="Gautier V."/>
            <person name="Ament-Velasquez S.L."/>
            <person name="Kruys A."/>
            <person name="Hutchinson M.I."/>
            <person name="Powell A.J."/>
            <person name="Barry K."/>
            <person name="Miller A.N."/>
            <person name="Grigoriev I.V."/>
            <person name="Debuchy R."/>
            <person name="Gladieux P."/>
            <person name="Thoren M.H."/>
            <person name="Johannesson H."/>
        </authorList>
    </citation>
    <scope>NUCLEOTIDE SEQUENCE</scope>
    <source>
        <strain evidence="11">SMH4607-1</strain>
    </source>
</reference>
<dbReference type="PANTHER" id="PTHR24305:SF230">
    <property type="entry name" value="P450, PUTATIVE (EUROFUNG)-RELATED"/>
    <property type="match status" value="1"/>
</dbReference>
<dbReference type="EMBL" id="JAUKUA010000001">
    <property type="protein sequence ID" value="KAK0730910.1"/>
    <property type="molecule type" value="Genomic_DNA"/>
</dbReference>
<keyword evidence="6 8" id="KW-0408">Iron</keyword>
<organism evidence="11 12">
    <name type="scientific">Lasiosphaeris hirsuta</name>
    <dbReference type="NCBI Taxonomy" id="260670"/>
    <lineage>
        <taxon>Eukaryota</taxon>
        <taxon>Fungi</taxon>
        <taxon>Dikarya</taxon>
        <taxon>Ascomycota</taxon>
        <taxon>Pezizomycotina</taxon>
        <taxon>Sordariomycetes</taxon>
        <taxon>Sordariomycetidae</taxon>
        <taxon>Sordariales</taxon>
        <taxon>Lasiosphaeriaceae</taxon>
        <taxon>Lasiosphaeris</taxon>
    </lineage>
</organism>
<evidence type="ECO:0000256" key="3">
    <source>
        <dbReference type="ARBA" id="ARBA00022617"/>
    </source>
</evidence>
<dbReference type="GO" id="GO:0016705">
    <property type="term" value="F:oxidoreductase activity, acting on paired donors, with incorporation or reduction of molecular oxygen"/>
    <property type="evidence" value="ECO:0007669"/>
    <property type="project" value="InterPro"/>
</dbReference>
<dbReference type="InterPro" id="IPR002401">
    <property type="entry name" value="Cyt_P450_E_grp-I"/>
</dbReference>
<evidence type="ECO:0000256" key="10">
    <source>
        <dbReference type="SAM" id="Phobius"/>
    </source>
</evidence>
<evidence type="ECO:0000256" key="5">
    <source>
        <dbReference type="ARBA" id="ARBA00023002"/>
    </source>
</evidence>
<evidence type="ECO:0000256" key="1">
    <source>
        <dbReference type="ARBA" id="ARBA00001971"/>
    </source>
</evidence>
<keyword evidence="10" id="KW-1133">Transmembrane helix</keyword>
<keyword evidence="10" id="KW-0472">Membrane</keyword>
<keyword evidence="4 8" id="KW-0479">Metal-binding</keyword>
<keyword evidence="5 9" id="KW-0560">Oxidoreductase</keyword>
<dbReference type="Proteomes" id="UP001172102">
    <property type="component" value="Unassembled WGS sequence"/>
</dbReference>
<dbReference type="Pfam" id="PF00067">
    <property type="entry name" value="p450"/>
    <property type="match status" value="1"/>
</dbReference>
<feature type="transmembrane region" description="Helical" evidence="10">
    <location>
        <begin position="17"/>
        <end position="39"/>
    </location>
</feature>
<feature type="binding site" description="axial binding residue" evidence="8">
    <location>
        <position position="451"/>
    </location>
    <ligand>
        <name>heme</name>
        <dbReference type="ChEBI" id="CHEBI:30413"/>
    </ligand>
    <ligandPart>
        <name>Fe</name>
        <dbReference type="ChEBI" id="CHEBI:18248"/>
    </ligandPart>
</feature>
<keyword evidence="7 9" id="KW-0503">Monooxygenase</keyword>
<dbReference type="AlphaFoldDB" id="A0AA40E8K8"/>
<evidence type="ECO:0000256" key="9">
    <source>
        <dbReference type="RuleBase" id="RU000461"/>
    </source>
</evidence>
<dbReference type="FunFam" id="1.10.630.10:FF:000179">
    <property type="entry name" value="Cytochrome P450"/>
    <property type="match status" value="1"/>
</dbReference>
<dbReference type="SUPFAM" id="SSF48264">
    <property type="entry name" value="Cytochrome P450"/>
    <property type="match status" value="1"/>
</dbReference>